<sequence length="1103" mass="115106">MPLTRLLSIMMLSFFITACGGGGSLEKEGSIGDGNGGTTPDVPTYAVTLQGYSQEDGSASNTVTAASALDLRATLKRDGEVVAGKRITFTLVDDIGDLNPLSALTQNDGIATVELTAGVDAGAGEVTASYIVDGESYEGTFAFQSTGGQGDDTGVSGSTTLTVNIVDKIGEKFSDTNPVTAINPGTVIATLQNDGVALSEQLITFTTKFTGKITPDLGTAITNSAGEARVTLSSGNFKGAGQVVASYTSSNSASVSNTAVFYSSGDSAPINLARFSVSVKLLTGCLPGWDDNRDAVKLDPTQVSSGCTIANTISSSELGELFIEVTDEQSGEGTKSSLVNISTNLGSVLPSSGTALTDNFGVALLKLQPGNTGGAGTVTARSLGESAAINFAVGIADLTLEVNNGLNKDAAGNVIPLKAGGSTVIEVTLRDEAGNLYLTPTDVEFSSTCVISGQSVIDASVKSSGGIATSTYRATGCSIDDDINITVETGGKNFTIATTIPVETSAVQSIQFVDVSETFIALPPGEGGAPTQSIVKFKLLDADGIVSTQQRIDFKLTDSIGAAKLTSLSGNTDSNGFVQTTVTSGIVPGPLVVKACYISKVDVSNLPAGDDLTCWVDDFELCQTDPNNAICPEGTLNLVPLSEQISSVSSQLTLASGVTDQNSFDASPVIFNTNSLNYNGVTTDITVFFGDQFNNYNGDGVEATILAEAGVIGSSSNEVTCKTNDATCVVTWRSQGDRPFYEKKWGNRIGEIDNDPSTTEGINPKTGLVNCDPYFGSAAPCINGIKRAKNSPDGVVMGGRVSILAVTKGQENFVDEESTATVQRRNGLFDIGEYYASYDLPEAFIDHNENASFDKVNCGDANDPASDACSELNSRGGHNETWRDLNNDGIYNLADGKYNGLLCSEAASTAGECSRELIEVRKQFELVMSGDDPYLRFSVLKTNNILPAPYQVYVPADCSASIAGNFETSDTIERCDVDAIDLSTVSVDNPAYDGTDPSVPEKVDIGLGGITVRIHYTDEFGNPLPAGTTISLSTTNGDLSIIESSDVVPNTNRDTPMYSDVRISREADGNDKFDGILSIAFEFKTQSGSTKTVKKGIAIFDSK</sequence>
<evidence type="ECO:0008006" key="4">
    <source>
        <dbReference type="Google" id="ProtNLM"/>
    </source>
</evidence>
<dbReference type="Proteomes" id="UP000198329">
    <property type="component" value="Chromosome I"/>
</dbReference>
<organism evidence="2 3">
    <name type="scientific">Pseudoalteromonas nigrifaciens</name>
    <dbReference type="NCBI Taxonomy" id="28109"/>
    <lineage>
        <taxon>Bacteria</taxon>
        <taxon>Pseudomonadati</taxon>
        <taxon>Pseudomonadota</taxon>
        <taxon>Gammaproteobacteria</taxon>
        <taxon>Alteromonadales</taxon>
        <taxon>Pseudoalteromonadaceae</taxon>
        <taxon>Pseudoalteromonas</taxon>
    </lineage>
</organism>
<evidence type="ECO:0000256" key="1">
    <source>
        <dbReference type="SAM" id="SignalP"/>
    </source>
</evidence>
<dbReference type="KEGG" id="png:PNIG_a1790"/>
<dbReference type="EMBL" id="CP011036">
    <property type="protein sequence ID" value="ASM53890.1"/>
    <property type="molecule type" value="Genomic_DNA"/>
</dbReference>
<dbReference type="SUPFAM" id="SSF49373">
    <property type="entry name" value="Invasin/intimin cell-adhesion fragments"/>
    <property type="match status" value="4"/>
</dbReference>
<name>A0AAC9UF34_9GAMM</name>
<dbReference type="AlphaFoldDB" id="A0AAC9UF34"/>
<evidence type="ECO:0000313" key="3">
    <source>
        <dbReference type="Proteomes" id="UP000198329"/>
    </source>
</evidence>
<dbReference type="InterPro" id="IPR013783">
    <property type="entry name" value="Ig-like_fold"/>
</dbReference>
<keyword evidence="3" id="KW-1185">Reference proteome</keyword>
<dbReference type="RefSeq" id="WP_089368194.1">
    <property type="nucleotide sequence ID" value="NZ_BJXZ01000052.1"/>
</dbReference>
<protein>
    <recommendedName>
        <fullName evidence="4">Bacterial Ig-like domain (Group 1)</fullName>
    </recommendedName>
</protein>
<feature type="signal peptide" evidence="1">
    <location>
        <begin position="1"/>
        <end position="18"/>
    </location>
</feature>
<dbReference type="InterPro" id="IPR008964">
    <property type="entry name" value="Invasin/intimin_cell_adhesion"/>
</dbReference>
<proteinExistence type="predicted"/>
<accession>A0AAC9UF34</accession>
<reference evidence="2 3" key="1">
    <citation type="submission" date="2015-03" db="EMBL/GenBank/DDBJ databases">
        <authorList>
            <person name="Xie B.-B."/>
            <person name="Rong J.-C."/>
            <person name="Qin Q.-L."/>
            <person name="Zhang Y.-Z."/>
        </authorList>
    </citation>
    <scope>NUCLEOTIDE SEQUENCE [LARGE SCALE GENOMIC DNA]</scope>
    <source>
        <strain evidence="2 3">KMM 661</strain>
    </source>
</reference>
<dbReference type="GeneID" id="300941547"/>
<keyword evidence="1" id="KW-0732">Signal</keyword>
<dbReference type="PROSITE" id="PS51257">
    <property type="entry name" value="PROKAR_LIPOPROTEIN"/>
    <property type="match status" value="1"/>
</dbReference>
<dbReference type="Gene3D" id="2.60.40.10">
    <property type="entry name" value="Immunoglobulins"/>
    <property type="match status" value="2"/>
</dbReference>
<evidence type="ECO:0000313" key="2">
    <source>
        <dbReference type="EMBL" id="ASM53890.1"/>
    </source>
</evidence>
<gene>
    <name evidence="2" type="ORF">PNIG_a1790</name>
</gene>
<feature type="chain" id="PRO_5042031983" description="Bacterial Ig-like domain (Group 1)" evidence="1">
    <location>
        <begin position="19"/>
        <end position="1103"/>
    </location>
</feature>